<evidence type="ECO:0000256" key="2">
    <source>
        <dbReference type="ARBA" id="ARBA00008072"/>
    </source>
</evidence>
<dbReference type="InterPro" id="IPR036291">
    <property type="entry name" value="NAD(P)-bd_dom_sf"/>
</dbReference>
<dbReference type="EMBL" id="JXAL01000003">
    <property type="protein sequence ID" value="KIL37025.1"/>
    <property type="molecule type" value="Genomic_DNA"/>
</dbReference>
<evidence type="ECO:0000256" key="4">
    <source>
        <dbReference type="ARBA" id="ARBA00022833"/>
    </source>
</evidence>
<comment type="cofactor">
    <cofactor evidence="1">
        <name>Zn(2+)</name>
        <dbReference type="ChEBI" id="CHEBI:29105"/>
    </cofactor>
</comment>
<evidence type="ECO:0000256" key="5">
    <source>
        <dbReference type="ARBA" id="ARBA00023002"/>
    </source>
</evidence>
<dbReference type="RefSeq" id="WP_041060381.1">
    <property type="nucleotide sequence ID" value="NZ_JXAL01000003.1"/>
</dbReference>
<dbReference type="Pfam" id="PF26370">
    <property type="entry name" value="KDD_N"/>
    <property type="match status" value="1"/>
</dbReference>
<name>A0ABR5A7U5_9BACL</name>
<feature type="domain" description="Alcohol dehydrogenase-like C-terminal" evidence="6">
    <location>
        <begin position="204"/>
        <end position="292"/>
    </location>
</feature>
<comment type="caution">
    <text evidence="8">The sequence shown here is derived from an EMBL/GenBank/DDBJ whole genome shotgun (WGS) entry which is preliminary data.</text>
</comment>
<gene>
    <name evidence="8" type="ORF">SD71_05015</name>
</gene>
<dbReference type="InterPro" id="IPR013149">
    <property type="entry name" value="ADH-like_C"/>
</dbReference>
<organism evidence="8 9">
    <name type="scientific">Cohnella kolymensis</name>
    <dbReference type="NCBI Taxonomy" id="1590652"/>
    <lineage>
        <taxon>Bacteria</taxon>
        <taxon>Bacillati</taxon>
        <taxon>Bacillota</taxon>
        <taxon>Bacilli</taxon>
        <taxon>Bacillales</taxon>
        <taxon>Paenibacillaceae</taxon>
        <taxon>Cohnella</taxon>
    </lineage>
</organism>
<keyword evidence="4" id="KW-0862">Zinc</keyword>
<dbReference type="Pfam" id="PF00107">
    <property type="entry name" value="ADH_zinc_N"/>
    <property type="match status" value="1"/>
</dbReference>
<evidence type="ECO:0000259" key="6">
    <source>
        <dbReference type="Pfam" id="PF00107"/>
    </source>
</evidence>
<dbReference type="Gene3D" id="3.40.50.720">
    <property type="entry name" value="NAD(P)-binding Rossmann-like Domain"/>
    <property type="match status" value="1"/>
</dbReference>
<reference evidence="8 9" key="1">
    <citation type="submission" date="2014-12" db="EMBL/GenBank/DDBJ databases">
        <title>Draft genome sequence of Cohnella kolymensis strain B-2846.</title>
        <authorList>
            <person name="Karlyshev A.V."/>
            <person name="Kudryashova E.B."/>
        </authorList>
    </citation>
    <scope>NUCLEOTIDE SEQUENCE [LARGE SCALE GENOMIC DNA]</scope>
    <source>
        <strain evidence="8 9">VKM B-2846</strain>
    </source>
</reference>
<evidence type="ECO:0000313" key="8">
    <source>
        <dbReference type="EMBL" id="KIL37025.1"/>
    </source>
</evidence>
<keyword evidence="9" id="KW-1185">Reference proteome</keyword>
<dbReference type="PANTHER" id="PTHR43350">
    <property type="entry name" value="NAD-DEPENDENT ALCOHOL DEHYDROGENASE"/>
    <property type="match status" value="1"/>
</dbReference>
<dbReference type="SUPFAM" id="SSF51735">
    <property type="entry name" value="NAD(P)-binding Rossmann-fold domains"/>
    <property type="match status" value="1"/>
</dbReference>
<dbReference type="InterPro" id="IPR058932">
    <property type="entry name" value="KDD_N"/>
</dbReference>
<evidence type="ECO:0000259" key="7">
    <source>
        <dbReference type="Pfam" id="PF26370"/>
    </source>
</evidence>
<protein>
    <submittedName>
        <fullName evidence="8">L-erythro-3,5-diaminohexanoate dehydrogenase</fullName>
    </submittedName>
</protein>
<comment type="similarity">
    <text evidence="2">Belongs to the zinc-containing alcohol dehydrogenase family.</text>
</comment>
<feature type="domain" description="L-erythro-3,5-diaminohexanoate dehydrogenase N-terminal" evidence="7">
    <location>
        <begin position="10"/>
        <end position="157"/>
    </location>
</feature>
<evidence type="ECO:0000313" key="9">
    <source>
        <dbReference type="Proteomes" id="UP000054526"/>
    </source>
</evidence>
<proteinExistence type="inferred from homology"/>
<dbReference type="Proteomes" id="UP000054526">
    <property type="component" value="Unassembled WGS sequence"/>
</dbReference>
<sequence length="344" mass="36531">MEKGCKFGSHRVLEPSGALPQSALKLDNTPKIYSNEILIDVGILNISATAFTRIEKLTGGDLKGIAEEVIKIVNERGKFQCPDTGSGGMLIGNVDKIGLDLNGRAGVKIGDKIATMVSLSLTPLFIEKVLEVNVDTDQLRVKGKAVLFESGIYAAIPEDLPESLSVAVMDVAGAPAWTAKYVKAGDIVVVIGAGKAGLLCLHEAHKRAGITGKVIAIESQAAQCELVERLQLADIVIQADAAQPVSVMQKLLQATGGRLADFIVNTVNVPNTEMASILACRDHGTLLFFSMSTNFAKAALGCEGVGKVLTLLIGTGYTEGHADITFQILRENSGLRQYFHGLYK</sequence>
<accession>A0ABR5A7U5</accession>
<keyword evidence="3" id="KW-0479">Metal-binding</keyword>
<evidence type="ECO:0000256" key="3">
    <source>
        <dbReference type="ARBA" id="ARBA00022723"/>
    </source>
</evidence>
<dbReference type="PANTHER" id="PTHR43350:SF19">
    <property type="entry name" value="D-GULOSIDE 3-DEHYDROGENASE"/>
    <property type="match status" value="1"/>
</dbReference>
<evidence type="ECO:0000256" key="1">
    <source>
        <dbReference type="ARBA" id="ARBA00001947"/>
    </source>
</evidence>
<keyword evidence="5" id="KW-0560">Oxidoreductase</keyword>